<dbReference type="InterPro" id="IPR014710">
    <property type="entry name" value="RmlC-like_jellyroll"/>
</dbReference>
<name>A0A2U2MUS6_9BIFI</name>
<keyword evidence="5" id="KW-1185">Reference proteome</keyword>
<accession>A0A2U2MUS6</accession>
<feature type="active site" evidence="1">
    <location>
        <position position="305"/>
    </location>
</feature>
<dbReference type="CDD" id="cd07011">
    <property type="entry name" value="cupin_PMI_type_I_N"/>
    <property type="match status" value="1"/>
</dbReference>
<dbReference type="GO" id="GO:0004476">
    <property type="term" value="F:mannose-6-phosphate isomerase activity"/>
    <property type="evidence" value="ECO:0007669"/>
    <property type="project" value="InterPro"/>
</dbReference>
<organism evidence="4 5">
    <name type="scientific">Bifidobacterium catulorum</name>
    <dbReference type="NCBI Taxonomy" id="1630173"/>
    <lineage>
        <taxon>Bacteria</taxon>
        <taxon>Bacillati</taxon>
        <taxon>Actinomycetota</taxon>
        <taxon>Actinomycetes</taxon>
        <taxon>Bifidobacteriales</taxon>
        <taxon>Bifidobacteriaceae</taxon>
        <taxon>Bifidobacterium</taxon>
    </lineage>
</organism>
<dbReference type="Gene3D" id="1.10.441.10">
    <property type="entry name" value="Phosphomannose Isomerase, domain 2"/>
    <property type="match status" value="1"/>
</dbReference>
<reference evidence="4 5" key="1">
    <citation type="journal article" date="2018" name="Int. J. Syst. Evol. Microbiol.">
        <title>Bifidobacterium catulorum sp. nov., a novel taxon from the faeces of the baby common marmoset (Callithrix jacchus).</title>
        <authorList>
            <person name="Modesto M."/>
            <person name="Michelini S."/>
            <person name="Oki K."/>
            <person name="Biavati B."/>
            <person name="Watanabe K."/>
            <person name="Mattarelli P."/>
        </authorList>
    </citation>
    <scope>NUCLEOTIDE SEQUENCE [LARGE SCALE GENOMIC DNA]</scope>
    <source>
        <strain evidence="4 5">MRM 8.19</strain>
    </source>
</reference>
<dbReference type="InterPro" id="IPR016305">
    <property type="entry name" value="Mannose-6-P_Isomerase"/>
</dbReference>
<feature type="binding site" evidence="2">
    <location>
        <position position="134"/>
    </location>
    <ligand>
        <name>Zn(2+)</name>
        <dbReference type="ChEBI" id="CHEBI:29105"/>
    </ligand>
</feature>
<dbReference type="Pfam" id="PF20511">
    <property type="entry name" value="PMI_typeI_cat"/>
    <property type="match status" value="1"/>
</dbReference>
<dbReference type="PIRSF" id="PIRSF001480">
    <property type="entry name" value="Mannose-6-phosphate_isomerase"/>
    <property type="match status" value="1"/>
</dbReference>
<feature type="binding site" evidence="2">
    <location>
        <position position="97"/>
    </location>
    <ligand>
        <name>Zn(2+)</name>
        <dbReference type="ChEBI" id="CHEBI:29105"/>
    </ligand>
</feature>
<protein>
    <submittedName>
        <fullName evidence="4">Mannose-6-phosphate isomerase</fullName>
    </submittedName>
</protein>
<evidence type="ECO:0000259" key="3">
    <source>
        <dbReference type="Pfam" id="PF20511"/>
    </source>
</evidence>
<dbReference type="RefSeq" id="WP_109136562.1">
    <property type="nucleotide sequence ID" value="NZ_QFFN01000002.1"/>
</dbReference>
<gene>
    <name evidence="4" type="ORF">DF200_01680</name>
</gene>
<dbReference type="PRINTS" id="PR00714">
    <property type="entry name" value="MAN6PISMRASE"/>
</dbReference>
<keyword evidence="2" id="KW-0479">Metal-binding</keyword>
<evidence type="ECO:0000313" key="5">
    <source>
        <dbReference type="Proteomes" id="UP000245753"/>
    </source>
</evidence>
<keyword evidence="4" id="KW-0413">Isomerase</keyword>
<dbReference type="OrthoDB" id="9792649at2"/>
<dbReference type="GO" id="GO:0008270">
    <property type="term" value="F:zinc ion binding"/>
    <property type="evidence" value="ECO:0007669"/>
    <property type="project" value="InterPro"/>
</dbReference>
<evidence type="ECO:0000313" key="4">
    <source>
        <dbReference type="EMBL" id="PWG60613.1"/>
    </source>
</evidence>
<feature type="binding site" evidence="2">
    <location>
        <position position="99"/>
    </location>
    <ligand>
        <name>Zn(2+)</name>
        <dbReference type="ChEBI" id="CHEBI:29105"/>
    </ligand>
</feature>
<dbReference type="GO" id="GO:0009298">
    <property type="term" value="P:GDP-mannose biosynthetic process"/>
    <property type="evidence" value="ECO:0007669"/>
    <property type="project" value="InterPro"/>
</dbReference>
<comment type="cofactor">
    <cofactor evidence="2">
        <name>Zn(2+)</name>
        <dbReference type="ChEBI" id="CHEBI:29105"/>
    </cofactor>
    <text evidence="2">Binds 1 zinc ion per subunit.</text>
</comment>
<dbReference type="PANTHER" id="PTHR10309">
    <property type="entry name" value="MANNOSE-6-PHOSPHATE ISOMERASE"/>
    <property type="match status" value="1"/>
</dbReference>
<dbReference type="SUPFAM" id="SSF51182">
    <property type="entry name" value="RmlC-like cupins"/>
    <property type="match status" value="1"/>
</dbReference>
<dbReference type="InterPro" id="IPR011051">
    <property type="entry name" value="RmlC_Cupin_sf"/>
</dbReference>
<proteinExistence type="predicted"/>
<sequence>MLPIQPLPRRYAWGSRCGLQAMFPRFADVRGPLAELWFSGHARFSSMVVDDGRSLPLAEWIRRRPVAALGEGASALWGPTLPYLMKVIAVHRPLSLQVHPVDFEARAGFNRENAAGVPLEAPERSFRDAVGKYEMVVALERFSAAVGFMPVRCQAAALHSVDHPLARRMADALDGVRGADADGFDVDAMMPMASGAWNEERRRVFRAFALAVTAGVRGRGVGVPWLPLLCRARESARHGRVAAAFDNAITAARAFPGDASVLCLLMMNAVRLRPGESCVIPPGTAHAYIHGVAAEIMTNSDNVLRAGLTVKHKDVPNVLRNVATAAEAPMAPETSRTPGAVMYRPPSLEEFSLTVGDAAAVPPRPRMVVALGDGVHVETEHAATAVLGRGSAAFVPAADGDCRIYMDDAAGDDDAGGGVLIASTGI</sequence>
<dbReference type="Gene3D" id="2.60.120.10">
    <property type="entry name" value="Jelly Rolls"/>
    <property type="match status" value="2"/>
</dbReference>
<dbReference type="PANTHER" id="PTHR10309:SF0">
    <property type="entry name" value="MANNOSE-6-PHOSPHATE ISOMERASE"/>
    <property type="match status" value="1"/>
</dbReference>
<dbReference type="InterPro" id="IPR046457">
    <property type="entry name" value="PMI_typeI_cat"/>
</dbReference>
<evidence type="ECO:0000256" key="2">
    <source>
        <dbReference type="PIRSR" id="PIRSR001480-2"/>
    </source>
</evidence>
<feature type="domain" description="Phosphomannose isomerase type I catalytic" evidence="3">
    <location>
        <begin position="2"/>
        <end position="150"/>
    </location>
</feature>
<dbReference type="GO" id="GO:0005829">
    <property type="term" value="C:cytosol"/>
    <property type="evidence" value="ECO:0007669"/>
    <property type="project" value="TreeGrafter"/>
</dbReference>
<feature type="binding site" evidence="2">
    <location>
        <position position="286"/>
    </location>
    <ligand>
        <name>Zn(2+)</name>
        <dbReference type="ChEBI" id="CHEBI:29105"/>
    </ligand>
</feature>
<dbReference type="Proteomes" id="UP000245753">
    <property type="component" value="Unassembled WGS sequence"/>
</dbReference>
<keyword evidence="2" id="KW-0862">Zinc</keyword>
<dbReference type="EMBL" id="QFFN01000002">
    <property type="protein sequence ID" value="PWG60613.1"/>
    <property type="molecule type" value="Genomic_DNA"/>
</dbReference>
<comment type="caution">
    <text evidence="4">The sequence shown here is derived from an EMBL/GenBank/DDBJ whole genome shotgun (WGS) entry which is preliminary data.</text>
</comment>
<evidence type="ECO:0000256" key="1">
    <source>
        <dbReference type="PIRSR" id="PIRSR001480-1"/>
    </source>
</evidence>
<dbReference type="AlphaFoldDB" id="A0A2U2MUS6"/>